<feature type="domain" description="GAF" evidence="1">
    <location>
        <begin position="52"/>
        <end position="135"/>
    </location>
</feature>
<reference evidence="2" key="1">
    <citation type="journal article" date="2014" name="Front. Microbiol.">
        <title>High frequency of phylogenetically diverse reductive dehalogenase-homologous genes in deep subseafloor sedimentary metagenomes.</title>
        <authorList>
            <person name="Kawai M."/>
            <person name="Futagami T."/>
            <person name="Toyoda A."/>
            <person name="Takaki Y."/>
            <person name="Nishi S."/>
            <person name="Hori S."/>
            <person name="Arai W."/>
            <person name="Tsubouchi T."/>
            <person name="Morono Y."/>
            <person name="Uchiyama I."/>
            <person name="Ito T."/>
            <person name="Fujiyama A."/>
            <person name="Inagaki F."/>
            <person name="Takami H."/>
        </authorList>
    </citation>
    <scope>NUCLEOTIDE SEQUENCE</scope>
    <source>
        <strain evidence="2">Expedition CK06-06</strain>
    </source>
</reference>
<proteinExistence type="predicted"/>
<dbReference type="SUPFAM" id="SSF55781">
    <property type="entry name" value="GAF domain-like"/>
    <property type="match status" value="1"/>
</dbReference>
<evidence type="ECO:0000259" key="1">
    <source>
        <dbReference type="Pfam" id="PF01590"/>
    </source>
</evidence>
<dbReference type="Pfam" id="PF01590">
    <property type="entry name" value="GAF"/>
    <property type="match status" value="1"/>
</dbReference>
<sequence length="281" mass="31811">DRLLKGICGSLIETRGYYSAWVAILSESEELMTAAETGLGKGFLPMVKWLMHGELPHCAQRALVQTEVVVTEDPFSTCVDCPLARNYQDRGAMTVRLEYGGKVYGVLTVSIPRALTADEEEQSLFKEVAGDIVFALHDIELEEQRKQAEHDLKERVKELQCLYDIARIAGRPDITLDDLYQEVVNLLPSSCQYPDITCARITINGKEFKTENYRETKWKQSSDIKAHEAEAGVVEVSYLEERPEIDEGPFLKEERLLIDAVAERLGDITERKRAEEALKEK</sequence>
<gene>
    <name evidence="2" type="ORF">S01H4_46021</name>
</gene>
<organism evidence="2">
    <name type="scientific">marine sediment metagenome</name>
    <dbReference type="NCBI Taxonomy" id="412755"/>
    <lineage>
        <taxon>unclassified sequences</taxon>
        <taxon>metagenomes</taxon>
        <taxon>ecological metagenomes</taxon>
    </lineage>
</organism>
<dbReference type="Gene3D" id="3.30.450.40">
    <property type="match status" value="1"/>
</dbReference>
<name>X1DEN6_9ZZZZ</name>
<evidence type="ECO:0000313" key="2">
    <source>
        <dbReference type="EMBL" id="GAH03494.1"/>
    </source>
</evidence>
<dbReference type="EMBL" id="BART01025669">
    <property type="protein sequence ID" value="GAH03494.1"/>
    <property type="molecule type" value="Genomic_DNA"/>
</dbReference>
<protein>
    <recommendedName>
        <fullName evidence="1">GAF domain-containing protein</fullName>
    </recommendedName>
</protein>
<dbReference type="AlphaFoldDB" id="X1DEN6"/>
<dbReference type="InterPro" id="IPR029016">
    <property type="entry name" value="GAF-like_dom_sf"/>
</dbReference>
<feature type="non-terminal residue" evidence="2">
    <location>
        <position position="281"/>
    </location>
</feature>
<feature type="non-terminal residue" evidence="2">
    <location>
        <position position="1"/>
    </location>
</feature>
<accession>X1DEN6</accession>
<dbReference type="InterPro" id="IPR003018">
    <property type="entry name" value="GAF"/>
</dbReference>
<comment type="caution">
    <text evidence="2">The sequence shown here is derived from an EMBL/GenBank/DDBJ whole genome shotgun (WGS) entry which is preliminary data.</text>
</comment>